<feature type="transmembrane region" description="Helical" evidence="1">
    <location>
        <begin position="20"/>
        <end position="43"/>
    </location>
</feature>
<keyword evidence="1" id="KW-0812">Transmembrane</keyword>
<gene>
    <name evidence="2" type="ORF">PSON_ATCC_30995.1.T0040034</name>
</gene>
<keyword evidence="3" id="KW-1185">Reference proteome</keyword>
<evidence type="ECO:0000313" key="3">
    <source>
        <dbReference type="Proteomes" id="UP000692954"/>
    </source>
</evidence>
<evidence type="ECO:0000256" key="1">
    <source>
        <dbReference type="SAM" id="Phobius"/>
    </source>
</evidence>
<proteinExistence type="predicted"/>
<dbReference type="AlphaFoldDB" id="A0A8S1K1C0"/>
<evidence type="ECO:0000313" key="2">
    <source>
        <dbReference type="EMBL" id="CAD8049320.1"/>
    </source>
</evidence>
<keyword evidence="1" id="KW-1133">Transmembrane helix</keyword>
<feature type="transmembrane region" description="Helical" evidence="1">
    <location>
        <begin position="106"/>
        <end position="125"/>
    </location>
</feature>
<dbReference type="Proteomes" id="UP000692954">
    <property type="component" value="Unassembled WGS sequence"/>
</dbReference>
<sequence length="452" mass="54257">MSNQEEHILCFNIKTTKQQAISISVLYTIVVSLFFGSLLIFLWNQRTNIILRERSCYILMIQAITTYGFVILYPIAYIPILCYLFRACRFFYAFQKPWKFFKLKKSSLIFTMIICCISIGLLETFTEFDLNIFLQQDNSSQKIQKIMPRITFIYMSQLILILAIFFMRKVNKFQQFDYWIAFAIEILQFLVKAFLKNQLQFIECSSSHKIPLFYYIDCFKLSFMLICSTILPLYFQHKSITELPFEMECSTFGLFITQPQFIKLFYDYLCYFDKTKSEKILYDDTRQVQTNLRVNNNYTTLFENEQQFNLNKSQLSKCFISYINFSLWLEQEQKENNLQNENEQLILSEFQFFQELISEQAISKLSTAKYNIQLNNQNINDSGKLDQSQEQININKIEKIWLYREILYEILKEVFEQHFKFTKSYQSLYNHCERNRKIWLRLGEIGLTGQCK</sequence>
<feature type="transmembrane region" description="Helical" evidence="1">
    <location>
        <begin position="215"/>
        <end position="235"/>
    </location>
</feature>
<reference evidence="2" key="1">
    <citation type="submission" date="2021-01" db="EMBL/GenBank/DDBJ databases">
        <authorList>
            <consortium name="Genoscope - CEA"/>
            <person name="William W."/>
        </authorList>
    </citation>
    <scope>NUCLEOTIDE SEQUENCE</scope>
</reference>
<dbReference type="EMBL" id="CAJJDN010000004">
    <property type="protein sequence ID" value="CAD8049320.1"/>
    <property type="molecule type" value="Genomic_DNA"/>
</dbReference>
<feature type="transmembrane region" description="Helical" evidence="1">
    <location>
        <begin position="146"/>
        <end position="166"/>
    </location>
</feature>
<name>A0A8S1K1C0_9CILI</name>
<accession>A0A8S1K1C0</accession>
<protein>
    <recommendedName>
        <fullName evidence="4">Transmembrane protein</fullName>
    </recommendedName>
</protein>
<comment type="caution">
    <text evidence="2">The sequence shown here is derived from an EMBL/GenBank/DDBJ whole genome shotgun (WGS) entry which is preliminary data.</text>
</comment>
<keyword evidence="1" id="KW-0472">Membrane</keyword>
<organism evidence="2 3">
    <name type="scientific">Paramecium sonneborni</name>
    <dbReference type="NCBI Taxonomy" id="65129"/>
    <lineage>
        <taxon>Eukaryota</taxon>
        <taxon>Sar</taxon>
        <taxon>Alveolata</taxon>
        <taxon>Ciliophora</taxon>
        <taxon>Intramacronucleata</taxon>
        <taxon>Oligohymenophorea</taxon>
        <taxon>Peniculida</taxon>
        <taxon>Parameciidae</taxon>
        <taxon>Paramecium</taxon>
    </lineage>
</organism>
<dbReference type="OrthoDB" id="303346at2759"/>
<feature type="transmembrane region" description="Helical" evidence="1">
    <location>
        <begin position="64"/>
        <end position="86"/>
    </location>
</feature>
<evidence type="ECO:0008006" key="4">
    <source>
        <dbReference type="Google" id="ProtNLM"/>
    </source>
</evidence>